<sequence>MIYHGYKHIDTYFFTMI</sequence>
<name>A0A0B0MUJ0_GOSAR</name>
<comment type="caution">
    <text evidence="1">The sequence shown here is derived from an EMBL/GenBank/DDBJ whole genome shotgun (WGS) entry which is preliminary data.</text>
</comment>
<dbReference type="Proteomes" id="UP000032142">
    <property type="component" value="Unassembled WGS sequence"/>
</dbReference>
<organism evidence="1 2">
    <name type="scientific">Gossypium arboreum</name>
    <name type="common">Tree cotton</name>
    <name type="synonym">Gossypium nanking</name>
    <dbReference type="NCBI Taxonomy" id="29729"/>
    <lineage>
        <taxon>Eukaryota</taxon>
        <taxon>Viridiplantae</taxon>
        <taxon>Streptophyta</taxon>
        <taxon>Embryophyta</taxon>
        <taxon>Tracheophyta</taxon>
        <taxon>Spermatophyta</taxon>
        <taxon>Magnoliopsida</taxon>
        <taxon>eudicotyledons</taxon>
        <taxon>Gunneridae</taxon>
        <taxon>Pentapetalae</taxon>
        <taxon>rosids</taxon>
        <taxon>malvids</taxon>
        <taxon>Malvales</taxon>
        <taxon>Malvaceae</taxon>
        <taxon>Malvoideae</taxon>
        <taxon>Gossypium</taxon>
    </lineage>
</organism>
<dbReference type="AlphaFoldDB" id="A0A0B0MUJ0"/>
<proteinExistence type="predicted"/>
<dbReference type="EMBL" id="JRRC01281316">
    <property type="protein sequence ID" value="KHG02616.1"/>
    <property type="molecule type" value="Genomic_DNA"/>
</dbReference>
<evidence type="ECO:0000313" key="2">
    <source>
        <dbReference type="Proteomes" id="UP000032142"/>
    </source>
</evidence>
<evidence type="ECO:0000313" key="1">
    <source>
        <dbReference type="EMBL" id="KHG02616.1"/>
    </source>
</evidence>
<reference evidence="2" key="1">
    <citation type="submission" date="2014-09" db="EMBL/GenBank/DDBJ databases">
        <authorList>
            <person name="Mudge J."/>
            <person name="Ramaraj T."/>
            <person name="Lindquist I.E."/>
            <person name="Bharti A.K."/>
            <person name="Sundararajan A."/>
            <person name="Cameron C.T."/>
            <person name="Woodward J.E."/>
            <person name="May G.D."/>
            <person name="Brubaker C."/>
            <person name="Broadhvest J."/>
            <person name="Wilkins T.A."/>
        </authorList>
    </citation>
    <scope>NUCLEOTIDE SEQUENCE</scope>
    <source>
        <strain evidence="2">cv. AKA8401</strain>
    </source>
</reference>
<protein>
    <submittedName>
        <fullName evidence="1">Uncharacterized protein</fullName>
    </submittedName>
</protein>
<keyword evidence="2" id="KW-1185">Reference proteome</keyword>
<accession>A0A0B0MUJ0</accession>
<gene>
    <name evidence="1" type="ORF">F383_39400</name>
</gene>